<dbReference type="Proteomes" id="UP000295636">
    <property type="component" value="Unassembled WGS sequence"/>
</dbReference>
<keyword evidence="2 7" id="KW-0813">Transport</keyword>
<dbReference type="GO" id="GO:0005886">
    <property type="term" value="C:plasma membrane"/>
    <property type="evidence" value="ECO:0007669"/>
    <property type="project" value="UniProtKB-SubCell"/>
</dbReference>
<evidence type="ECO:0000256" key="6">
    <source>
        <dbReference type="ARBA" id="ARBA00023136"/>
    </source>
</evidence>
<evidence type="ECO:0000256" key="3">
    <source>
        <dbReference type="ARBA" id="ARBA00022475"/>
    </source>
</evidence>
<protein>
    <submittedName>
        <fullName evidence="9">Carbohydrate ABC transporter permease</fullName>
    </submittedName>
</protein>
<dbReference type="GO" id="GO:0055085">
    <property type="term" value="P:transmembrane transport"/>
    <property type="evidence" value="ECO:0007669"/>
    <property type="project" value="InterPro"/>
</dbReference>
<feature type="transmembrane region" description="Helical" evidence="7">
    <location>
        <begin position="183"/>
        <end position="208"/>
    </location>
</feature>
<evidence type="ECO:0000256" key="2">
    <source>
        <dbReference type="ARBA" id="ARBA00022448"/>
    </source>
</evidence>
<dbReference type="InterPro" id="IPR000515">
    <property type="entry name" value="MetI-like"/>
</dbReference>
<proteinExistence type="inferred from homology"/>
<evidence type="ECO:0000256" key="4">
    <source>
        <dbReference type="ARBA" id="ARBA00022692"/>
    </source>
</evidence>
<keyword evidence="10" id="KW-1185">Reference proteome</keyword>
<sequence length="277" mass="31120">MNLNRYAPRLWIIEAVLIVLALGFLSPFYFVLVNSFKTYGELLLNAASLPNAIKWVNYTRAWDVLQFGLRFKNTVSIVILANIGLVVIASMTAYRLIRKPSRINKLLFSMFIAAMVIPFQAIMIPLVKVAAWTHLLNSIPGAVVCYLGLGVSLSIFLFQGYVKSVPLEIEESATMDGCTPYGIFWRIIFPLLKPMTVTVILLNTLWIWNDFLLSLIILQKQELRTIQVAINSLFAEYTNQWDLALAALTMSVIPLLAFFLLLQRQIIAGIMAGSVKG</sequence>
<feature type="transmembrane region" description="Helical" evidence="7">
    <location>
        <begin position="139"/>
        <end position="162"/>
    </location>
</feature>
<dbReference type="InterPro" id="IPR035906">
    <property type="entry name" value="MetI-like_sf"/>
</dbReference>
<evidence type="ECO:0000256" key="7">
    <source>
        <dbReference type="RuleBase" id="RU363032"/>
    </source>
</evidence>
<evidence type="ECO:0000313" key="10">
    <source>
        <dbReference type="Proteomes" id="UP000295636"/>
    </source>
</evidence>
<evidence type="ECO:0000313" key="9">
    <source>
        <dbReference type="EMBL" id="TDF99469.1"/>
    </source>
</evidence>
<name>A0A4R5KU75_9BACL</name>
<evidence type="ECO:0000256" key="5">
    <source>
        <dbReference type="ARBA" id="ARBA00022989"/>
    </source>
</evidence>
<dbReference type="EMBL" id="SMRT01000002">
    <property type="protein sequence ID" value="TDF99469.1"/>
    <property type="molecule type" value="Genomic_DNA"/>
</dbReference>
<evidence type="ECO:0000256" key="1">
    <source>
        <dbReference type="ARBA" id="ARBA00004651"/>
    </source>
</evidence>
<keyword evidence="3" id="KW-1003">Cell membrane</keyword>
<feature type="transmembrane region" description="Helical" evidence="7">
    <location>
        <begin position="75"/>
        <end position="94"/>
    </location>
</feature>
<dbReference type="CDD" id="cd06261">
    <property type="entry name" value="TM_PBP2"/>
    <property type="match status" value="1"/>
</dbReference>
<comment type="caution">
    <text evidence="9">The sequence shown here is derived from an EMBL/GenBank/DDBJ whole genome shotgun (WGS) entry which is preliminary data.</text>
</comment>
<comment type="similarity">
    <text evidence="7">Belongs to the binding-protein-dependent transport system permease family.</text>
</comment>
<evidence type="ECO:0000259" key="8">
    <source>
        <dbReference type="PROSITE" id="PS50928"/>
    </source>
</evidence>
<dbReference type="PANTHER" id="PTHR43744">
    <property type="entry name" value="ABC TRANSPORTER PERMEASE PROTEIN MG189-RELATED-RELATED"/>
    <property type="match status" value="1"/>
</dbReference>
<dbReference type="SUPFAM" id="SSF161098">
    <property type="entry name" value="MetI-like"/>
    <property type="match status" value="1"/>
</dbReference>
<dbReference type="OrthoDB" id="9772609at2"/>
<feature type="transmembrane region" description="Helical" evidence="7">
    <location>
        <begin position="12"/>
        <end position="32"/>
    </location>
</feature>
<accession>A0A4R5KU75</accession>
<gene>
    <name evidence="9" type="ORF">E1757_06365</name>
</gene>
<keyword evidence="4 7" id="KW-0812">Transmembrane</keyword>
<organism evidence="9 10">
    <name type="scientific">Paenibacillus piri</name>
    <dbReference type="NCBI Taxonomy" id="2547395"/>
    <lineage>
        <taxon>Bacteria</taxon>
        <taxon>Bacillati</taxon>
        <taxon>Bacillota</taxon>
        <taxon>Bacilli</taxon>
        <taxon>Bacillales</taxon>
        <taxon>Paenibacillaceae</taxon>
        <taxon>Paenibacillus</taxon>
    </lineage>
</organism>
<comment type="subcellular location">
    <subcellularLocation>
        <location evidence="1 7">Cell membrane</location>
        <topology evidence="1 7">Multi-pass membrane protein</topology>
    </subcellularLocation>
</comment>
<dbReference type="AlphaFoldDB" id="A0A4R5KU75"/>
<dbReference type="Gene3D" id="1.10.3720.10">
    <property type="entry name" value="MetI-like"/>
    <property type="match status" value="1"/>
</dbReference>
<feature type="transmembrane region" description="Helical" evidence="7">
    <location>
        <begin position="106"/>
        <end position="127"/>
    </location>
</feature>
<dbReference type="PANTHER" id="PTHR43744:SF12">
    <property type="entry name" value="ABC TRANSPORTER PERMEASE PROTEIN MG189-RELATED"/>
    <property type="match status" value="1"/>
</dbReference>
<dbReference type="PROSITE" id="PS50928">
    <property type="entry name" value="ABC_TM1"/>
    <property type="match status" value="1"/>
</dbReference>
<reference evidence="9 10" key="1">
    <citation type="submission" date="2019-03" db="EMBL/GenBank/DDBJ databases">
        <title>This is whole genome sequence of Paenibacillus sp MS74 strain.</title>
        <authorList>
            <person name="Trinh H.N."/>
        </authorList>
    </citation>
    <scope>NUCLEOTIDE SEQUENCE [LARGE SCALE GENOMIC DNA]</scope>
    <source>
        <strain evidence="9 10">MS74</strain>
    </source>
</reference>
<keyword evidence="6 7" id="KW-0472">Membrane</keyword>
<feature type="transmembrane region" description="Helical" evidence="7">
    <location>
        <begin position="243"/>
        <end position="262"/>
    </location>
</feature>
<dbReference type="RefSeq" id="WP_133226006.1">
    <property type="nucleotide sequence ID" value="NZ_SMRT01000002.1"/>
</dbReference>
<dbReference type="Pfam" id="PF00528">
    <property type="entry name" value="BPD_transp_1"/>
    <property type="match status" value="1"/>
</dbReference>
<keyword evidence="5 7" id="KW-1133">Transmembrane helix</keyword>
<feature type="domain" description="ABC transmembrane type-1" evidence="8">
    <location>
        <begin position="71"/>
        <end position="262"/>
    </location>
</feature>